<feature type="transmembrane region" description="Helical" evidence="1">
    <location>
        <begin position="59"/>
        <end position="79"/>
    </location>
</feature>
<name>A0ABT8NDJ7_9BACL</name>
<keyword evidence="1" id="KW-0472">Membrane</keyword>
<sequence>MTKLYKISALIIATGPMTVAIGITFSHTIEIVSVSLYVGAIYALTFYTFRLNFPAVQALIVRIPFVVLCLTILGSFLYAYGNFSGNTVVTIPDMLDFHGFLNCLLFGSFTVIGWALHVPATKQKPFSFPISNIRGKLKKSGIPHQGLVDGLEDYVEVRKLPIKIVDFYERTENFQLFASVKWKIWFKPLAFIYQFASRKIGQLNLPFSSSQMEMTGEVLLVDEQLDGRSKPRVWKRMIGTETVFVAIYSKHQSNGKTYMNIALPLPFSSMHGILQLTVKNKGLHLTSNGSGDAGTYLALGRYVFKLPLHENFIISERNGNLMATHDMTLFGLHFLHIDYDIKEKTNSEPFKKY</sequence>
<evidence type="ECO:0000256" key="1">
    <source>
        <dbReference type="SAM" id="Phobius"/>
    </source>
</evidence>
<organism evidence="2 3">
    <name type="scientific">Planococcus shenhongbingii</name>
    <dbReference type="NCBI Taxonomy" id="3058398"/>
    <lineage>
        <taxon>Bacteria</taxon>
        <taxon>Bacillati</taxon>
        <taxon>Bacillota</taxon>
        <taxon>Bacilli</taxon>
        <taxon>Bacillales</taxon>
        <taxon>Caryophanaceae</taxon>
        <taxon>Planococcus</taxon>
    </lineage>
</organism>
<proteinExistence type="predicted"/>
<dbReference type="Proteomes" id="UP001172142">
    <property type="component" value="Unassembled WGS sequence"/>
</dbReference>
<accession>A0ABT8NDJ7</accession>
<feature type="transmembrane region" description="Helical" evidence="1">
    <location>
        <begin position="7"/>
        <end position="25"/>
    </location>
</feature>
<gene>
    <name evidence="2" type="ORF">QWY13_08730</name>
</gene>
<keyword evidence="1" id="KW-1133">Transmembrane helix</keyword>
<protein>
    <submittedName>
        <fullName evidence="2">YndJ family transporter</fullName>
    </submittedName>
</protein>
<keyword evidence="1" id="KW-0812">Transmembrane</keyword>
<dbReference type="InterPro" id="IPR025450">
    <property type="entry name" value="YndJ-like"/>
</dbReference>
<feature type="transmembrane region" description="Helical" evidence="1">
    <location>
        <begin position="99"/>
        <end position="118"/>
    </location>
</feature>
<comment type="caution">
    <text evidence="2">The sequence shown here is derived from an EMBL/GenBank/DDBJ whole genome shotgun (WGS) entry which is preliminary data.</text>
</comment>
<keyword evidence="3" id="KW-1185">Reference proteome</keyword>
<dbReference type="Pfam" id="PF14158">
    <property type="entry name" value="YndJ"/>
    <property type="match status" value="1"/>
</dbReference>
<feature type="transmembrane region" description="Helical" evidence="1">
    <location>
        <begin position="31"/>
        <end position="47"/>
    </location>
</feature>
<evidence type="ECO:0000313" key="3">
    <source>
        <dbReference type="Proteomes" id="UP001172142"/>
    </source>
</evidence>
<dbReference type="EMBL" id="JAUJWU010000002">
    <property type="protein sequence ID" value="MDN7245585.1"/>
    <property type="molecule type" value="Genomic_DNA"/>
</dbReference>
<reference evidence="2 3" key="1">
    <citation type="submission" date="2023-07" db="EMBL/GenBank/DDBJ databases">
        <title>Novel species in genus Planococcus.</title>
        <authorList>
            <person name="Ning S."/>
        </authorList>
    </citation>
    <scope>NUCLEOTIDE SEQUENCE [LARGE SCALE GENOMIC DNA]</scope>
    <source>
        <strain evidence="2 3">N017</strain>
    </source>
</reference>
<evidence type="ECO:0000313" key="2">
    <source>
        <dbReference type="EMBL" id="MDN7245585.1"/>
    </source>
</evidence>